<proteinExistence type="predicted"/>
<feature type="compositionally biased region" description="Pro residues" evidence="1">
    <location>
        <begin position="287"/>
        <end position="303"/>
    </location>
</feature>
<accession>A0A1Q3CC50</accession>
<dbReference type="EMBL" id="BDDD01001689">
    <property type="protein sequence ID" value="GAV77807.1"/>
    <property type="molecule type" value="Genomic_DNA"/>
</dbReference>
<feature type="region of interest" description="Disordered" evidence="1">
    <location>
        <begin position="272"/>
        <end position="310"/>
    </location>
</feature>
<evidence type="ECO:0000313" key="4">
    <source>
        <dbReference type="Proteomes" id="UP000187406"/>
    </source>
</evidence>
<dbReference type="PANTHER" id="PTHR31286">
    <property type="entry name" value="GLYCINE-RICH CELL WALL STRUCTURAL PROTEIN 1.8-LIKE"/>
    <property type="match status" value="1"/>
</dbReference>
<dbReference type="PANTHER" id="PTHR31286:SF99">
    <property type="entry name" value="DUF4283 DOMAIN-CONTAINING PROTEIN"/>
    <property type="match status" value="1"/>
</dbReference>
<comment type="caution">
    <text evidence="3">The sequence shown here is derived from an EMBL/GenBank/DDBJ whole genome shotgun (WGS) entry which is preliminary data.</text>
</comment>
<dbReference type="InterPro" id="IPR025558">
    <property type="entry name" value="DUF4283"/>
</dbReference>
<evidence type="ECO:0000259" key="2">
    <source>
        <dbReference type="Pfam" id="PF14111"/>
    </source>
</evidence>
<evidence type="ECO:0000313" key="3">
    <source>
        <dbReference type="EMBL" id="GAV77807.1"/>
    </source>
</evidence>
<dbReference type="AlphaFoldDB" id="A0A1Q3CC50"/>
<evidence type="ECO:0000256" key="1">
    <source>
        <dbReference type="SAM" id="MobiDB-lite"/>
    </source>
</evidence>
<dbReference type="Pfam" id="PF14111">
    <property type="entry name" value="DUF4283"/>
    <property type="match status" value="1"/>
</dbReference>
<organism evidence="3 4">
    <name type="scientific">Cephalotus follicularis</name>
    <name type="common">Albany pitcher plant</name>
    <dbReference type="NCBI Taxonomy" id="3775"/>
    <lineage>
        <taxon>Eukaryota</taxon>
        <taxon>Viridiplantae</taxon>
        <taxon>Streptophyta</taxon>
        <taxon>Embryophyta</taxon>
        <taxon>Tracheophyta</taxon>
        <taxon>Spermatophyta</taxon>
        <taxon>Magnoliopsida</taxon>
        <taxon>eudicotyledons</taxon>
        <taxon>Gunneridae</taxon>
        <taxon>Pentapetalae</taxon>
        <taxon>rosids</taxon>
        <taxon>fabids</taxon>
        <taxon>Oxalidales</taxon>
        <taxon>Cephalotaceae</taxon>
        <taxon>Cephalotus</taxon>
    </lineage>
</organism>
<dbReference type="InParanoid" id="A0A1Q3CC50"/>
<dbReference type="InterPro" id="IPR040256">
    <property type="entry name" value="At4g02000-like"/>
</dbReference>
<dbReference type="OrthoDB" id="1751950at2759"/>
<sequence>MCRDVAGLVLEACVDLARFASRLPSVNAFDAHVNTTWGLSTPATVGMLDQRLISIQLQGQDDLSLAWSRASRVFNGQQFLLLRWSPNYRSRDSRLAAVWLRLPGLPLPLHNPSFLMAIGDFLGSFLRSDVNTTKFKHPRALRICVEMDMSAPLPPAFFVACGASHVLQRISVESRCLFCSSCFLQGHSPTNCRNRKRKRPSVVPQAASSGMVFGGGSLLAGTPSPEPINPSPSLSCSPSSPCPPSVCGIATENPPLSVQLFFDLYTGPISPPSAQEQAHFPSSPLVGPAPAPLAPPTNPPPSVSPLACPL</sequence>
<gene>
    <name evidence="3" type="ORF">CFOL_v3_21277</name>
</gene>
<protein>
    <submittedName>
        <fullName evidence="3">DUF4283 domain-containing protein</fullName>
    </submittedName>
</protein>
<keyword evidence="4" id="KW-1185">Reference proteome</keyword>
<dbReference type="Proteomes" id="UP000187406">
    <property type="component" value="Unassembled WGS sequence"/>
</dbReference>
<name>A0A1Q3CC50_CEPFO</name>
<feature type="domain" description="DUF4283" evidence="2">
    <location>
        <begin position="17"/>
        <end position="88"/>
    </location>
</feature>
<reference evidence="4" key="1">
    <citation type="submission" date="2016-04" db="EMBL/GenBank/DDBJ databases">
        <title>Cephalotus genome sequencing.</title>
        <authorList>
            <person name="Fukushima K."/>
            <person name="Hasebe M."/>
            <person name="Fang X."/>
        </authorList>
    </citation>
    <scope>NUCLEOTIDE SEQUENCE [LARGE SCALE GENOMIC DNA]</scope>
    <source>
        <strain evidence="4">cv. St1</strain>
    </source>
</reference>